<dbReference type="Proteomes" id="UP000178615">
    <property type="component" value="Unassembled WGS sequence"/>
</dbReference>
<feature type="transmembrane region" description="Helical" evidence="1">
    <location>
        <begin position="270"/>
        <end position="290"/>
    </location>
</feature>
<feature type="transmembrane region" description="Helical" evidence="1">
    <location>
        <begin position="12"/>
        <end position="28"/>
    </location>
</feature>
<evidence type="ECO:0000313" key="2">
    <source>
        <dbReference type="EMBL" id="OGC45185.1"/>
    </source>
</evidence>
<feature type="transmembrane region" description="Helical" evidence="1">
    <location>
        <begin position="296"/>
        <end position="315"/>
    </location>
</feature>
<keyword evidence="1" id="KW-0812">Transmembrane</keyword>
<feature type="transmembrane region" description="Helical" evidence="1">
    <location>
        <begin position="73"/>
        <end position="95"/>
    </location>
</feature>
<dbReference type="AlphaFoldDB" id="A0A1F4UJP4"/>
<accession>A0A1F4UJP4</accession>
<feature type="transmembrane region" description="Helical" evidence="1">
    <location>
        <begin position="377"/>
        <end position="396"/>
    </location>
</feature>
<comment type="caution">
    <text evidence="2">The sequence shown here is derived from an EMBL/GenBank/DDBJ whole genome shotgun (WGS) entry which is preliminary data.</text>
</comment>
<keyword evidence="1" id="KW-0472">Membrane</keyword>
<feature type="transmembrane region" description="Helical" evidence="1">
    <location>
        <begin position="327"/>
        <end position="344"/>
    </location>
</feature>
<feature type="transmembrane region" description="Helical" evidence="1">
    <location>
        <begin position="238"/>
        <end position="258"/>
    </location>
</feature>
<evidence type="ECO:0008006" key="4">
    <source>
        <dbReference type="Google" id="ProtNLM"/>
    </source>
</evidence>
<sequence>MLIKLIKNNKFLLIFIFVHLIFFGINYSEWGDSYRILRASEFIRNLTYPEDEKRQPLYSLLLALRPGSVDQIFWGRFIMFWISILSFLVFTKILSLYNLDNRTKNIALVLLIFNPVLLYWSIRIMADMFFTLIVLLTFYVYQRYKYVLNNKILFLLGFLASLGILIRFEGYILAFCIGIGFIYDRYINKEKAIDIAKMYIVYGAGIFIFVFPWLIYRNPLTSKYFDEPSGRKYDLEMLAIYINSLLYIFGFTSAGIFLSGEVKKIKNVLLKNPAIFLFVILELILALVWPAAIPRLLVPIIPFMIITVSITVTKFFANSIKIKMKEVAVLLLLLILYISSQYLLKLQFLVPIKNFFILIIFIQFFNIYAIYKKRFNLFFVSLIFSTVIWSFSTIYLHKDIFKAIVEANIYIVKNINGKIAYNDVSSVSDWYMNQKSQKDNITGFYLNMDSKKNRSYDTLLKRNADYILITNEHNPDLEFDVVEGGYLSQVKEFSYTIRGKKFFTKIVKFNK</sequence>
<feature type="transmembrane region" description="Helical" evidence="1">
    <location>
        <begin position="195"/>
        <end position="216"/>
    </location>
</feature>
<dbReference type="EMBL" id="MEUV01000046">
    <property type="protein sequence ID" value="OGC45185.1"/>
    <property type="molecule type" value="Genomic_DNA"/>
</dbReference>
<keyword evidence="1" id="KW-1133">Transmembrane helix</keyword>
<gene>
    <name evidence="2" type="ORF">A2V49_00155</name>
</gene>
<proteinExistence type="predicted"/>
<name>A0A1F4UJP4_UNCKA</name>
<organism evidence="2 3">
    <name type="scientific">candidate division WWE3 bacterium RBG_19FT_COMBO_34_6</name>
    <dbReference type="NCBI Taxonomy" id="1802612"/>
    <lineage>
        <taxon>Bacteria</taxon>
        <taxon>Katanobacteria</taxon>
    </lineage>
</organism>
<feature type="transmembrane region" description="Helical" evidence="1">
    <location>
        <begin position="107"/>
        <end position="140"/>
    </location>
</feature>
<evidence type="ECO:0000256" key="1">
    <source>
        <dbReference type="SAM" id="Phobius"/>
    </source>
</evidence>
<protein>
    <recommendedName>
        <fullName evidence="4">Glycosyltransferase RgtA/B/C/D-like domain-containing protein</fullName>
    </recommendedName>
</protein>
<evidence type="ECO:0000313" key="3">
    <source>
        <dbReference type="Proteomes" id="UP000178615"/>
    </source>
</evidence>
<feature type="transmembrane region" description="Helical" evidence="1">
    <location>
        <begin position="152"/>
        <end position="183"/>
    </location>
</feature>
<feature type="transmembrane region" description="Helical" evidence="1">
    <location>
        <begin position="350"/>
        <end position="370"/>
    </location>
</feature>
<reference evidence="2 3" key="1">
    <citation type="journal article" date="2016" name="Nat. Commun.">
        <title>Thousands of microbial genomes shed light on interconnected biogeochemical processes in an aquifer system.</title>
        <authorList>
            <person name="Anantharaman K."/>
            <person name="Brown C.T."/>
            <person name="Hug L.A."/>
            <person name="Sharon I."/>
            <person name="Castelle C.J."/>
            <person name="Probst A.J."/>
            <person name="Thomas B.C."/>
            <person name="Singh A."/>
            <person name="Wilkins M.J."/>
            <person name="Karaoz U."/>
            <person name="Brodie E.L."/>
            <person name="Williams K.H."/>
            <person name="Hubbard S.S."/>
            <person name="Banfield J.F."/>
        </authorList>
    </citation>
    <scope>NUCLEOTIDE SEQUENCE [LARGE SCALE GENOMIC DNA]</scope>
</reference>